<dbReference type="PRINTS" id="PR00700">
    <property type="entry name" value="PRTYPHPHTASE"/>
</dbReference>
<evidence type="ECO:0000313" key="10">
    <source>
        <dbReference type="Proteomes" id="UP000828390"/>
    </source>
</evidence>
<feature type="domain" description="Tyrosine-protein phosphatase" evidence="7">
    <location>
        <begin position="320"/>
        <end position="550"/>
    </location>
</feature>
<dbReference type="InterPro" id="IPR003595">
    <property type="entry name" value="Tyr_Pase_cat"/>
</dbReference>
<dbReference type="Pfam" id="PF00102">
    <property type="entry name" value="Y_phosphatase"/>
    <property type="match status" value="2"/>
</dbReference>
<gene>
    <name evidence="9" type="ORF">DPMN_073066</name>
</gene>
<evidence type="ECO:0000259" key="8">
    <source>
        <dbReference type="PROSITE" id="PS50056"/>
    </source>
</evidence>
<dbReference type="FunFam" id="3.90.190.10:FF:000185">
    <property type="entry name" value="Predicted protein"/>
    <property type="match status" value="1"/>
</dbReference>
<dbReference type="InterPro" id="IPR050348">
    <property type="entry name" value="Protein-Tyr_Phosphatase"/>
</dbReference>
<evidence type="ECO:0000256" key="4">
    <source>
        <dbReference type="ARBA" id="ARBA00022912"/>
    </source>
</evidence>
<evidence type="ECO:0000256" key="1">
    <source>
        <dbReference type="ARBA" id="ARBA00009580"/>
    </source>
</evidence>
<dbReference type="PROSITE" id="PS00383">
    <property type="entry name" value="TYR_PHOSPHATASE_1"/>
    <property type="match status" value="1"/>
</dbReference>
<dbReference type="CDD" id="cd00047">
    <property type="entry name" value="PTPc"/>
    <property type="match status" value="2"/>
</dbReference>
<reference evidence="9" key="2">
    <citation type="submission" date="2020-11" db="EMBL/GenBank/DDBJ databases">
        <authorList>
            <person name="McCartney M.A."/>
            <person name="Auch B."/>
            <person name="Kono T."/>
            <person name="Mallez S."/>
            <person name="Becker A."/>
            <person name="Gohl D.M."/>
            <person name="Silverstein K.A.T."/>
            <person name="Koren S."/>
            <person name="Bechman K.B."/>
            <person name="Herman A."/>
            <person name="Abrahante J.E."/>
            <person name="Garbe J."/>
        </authorList>
    </citation>
    <scope>NUCLEOTIDE SEQUENCE</scope>
    <source>
        <strain evidence="9">Duluth1</strain>
        <tissue evidence="9">Whole animal</tissue>
    </source>
</reference>
<dbReference type="FunFam" id="3.90.190.10:FF:000102">
    <property type="entry name" value="Receptor-type tyrosine-protein phosphatase"/>
    <property type="match status" value="1"/>
</dbReference>
<evidence type="ECO:0000256" key="5">
    <source>
        <dbReference type="ARBA" id="ARBA00051722"/>
    </source>
</evidence>
<dbReference type="InterPro" id="IPR029021">
    <property type="entry name" value="Prot-tyrosine_phosphatase-like"/>
</dbReference>
<dbReference type="InterPro" id="IPR000387">
    <property type="entry name" value="Tyr_Pase_dom"/>
</dbReference>
<keyword evidence="4" id="KW-0904">Protein phosphatase</keyword>
<dbReference type="SUPFAM" id="SSF52799">
    <property type="entry name" value="(Phosphotyrosine protein) phosphatases II"/>
    <property type="match status" value="2"/>
</dbReference>
<dbReference type="InterPro" id="IPR000242">
    <property type="entry name" value="PTP_cat"/>
</dbReference>
<accession>A0A9D4HAE0</accession>
<evidence type="ECO:0000256" key="6">
    <source>
        <dbReference type="SAM" id="MobiDB-lite"/>
    </source>
</evidence>
<dbReference type="GO" id="GO:0004725">
    <property type="term" value="F:protein tyrosine phosphatase activity"/>
    <property type="evidence" value="ECO:0007669"/>
    <property type="project" value="UniProtKB-EC"/>
</dbReference>
<comment type="caution">
    <text evidence="9">The sequence shown here is derived from an EMBL/GenBank/DDBJ whole genome shotgun (WGS) entry which is preliminary data.</text>
</comment>
<dbReference type="InterPro" id="IPR016130">
    <property type="entry name" value="Tyr_Pase_AS"/>
</dbReference>
<feature type="domain" description="Tyrosine-protein phosphatase" evidence="7">
    <location>
        <begin position="12"/>
        <end position="265"/>
    </location>
</feature>
<protein>
    <recommendedName>
        <fullName evidence="2">protein-tyrosine-phosphatase</fullName>
        <ecNumber evidence="2">3.1.3.48</ecNumber>
    </recommendedName>
</protein>
<evidence type="ECO:0000256" key="2">
    <source>
        <dbReference type="ARBA" id="ARBA00013064"/>
    </source>
</evidence>
<dbReference type="PROSITE" id="PS50056">
    <property type="entry name" value="TYR_PHOSPHATASE_2"/>
    <property type="match status" value="2"/>
</dbReference>
<dbReference type="AlphaFoldDB" id="A0A9D4HAE0"/>
<comment type="similarity">
    <text evidence="1">Belongs to the protein-tyrosine phosphatase family.</text>
</comment>
<keyword evidence="10" id="KW-1185">Reference proteome</keyword>
<feature type="domain" description="Tyrosine specific protein phosphatases" evidence="8">
    <location>
        <begin position="182"/>
        <end position="256"/>
    </location>
</feature>
<comment type="catalytic activity">
    <reaction evidence="5">
        <text>O-phospho-L-tyrosyl-[protein] + H2O = L-tyrosyl-[protein] + phosphate</text>
        <dbReference type="Rhea" id="RHEA:10684"/>
        <dbReference type="Rhea" id="RHEA-COMP:10136"/>
        <dbReference type="Rhea" id="RHEA-COMP:20101"/>
        <dbReference type="ChEBI" id="CHEBI:15377"/>
        <dbReference type="ChEBI" id="CHEBI:43474"/>
        <dbReference type="ChEBI" id="CHEBI:46858"/>
        <dbReference type="ChEBI" id="CHEBI:61978"/>
        <dbReference type="EC" id="3.1.3.48"/>
    </reaction>
</comment>
<evidence type="ECO:0000313" key="9">
    <source>
        <dbReference type="EMBL" id="KAH3713279.1"/>
    </source>
</evidence>
<name>A0A9D4HAE0_DREPO</name>
<reference evidence="9" key="1">
    <citation type="journal article" date="2019" name="bioRxiv">
        <title>The Genome of the Zebra Mussel, Dreissena polymorpha: A Resource for Invasive Species Research.</title>
        <authorList>
            <person name="McCartney M.A."/>
            <person name="Auch B."/>
            <person name="Kono T."/>
            <person name="Mallez S."/>
            <person name="Zhang Y."/>
            <person name="Obille A."/>
            <person name="Becker A."/>
            <person name="Abrahante J.E."/>
            <person name="Garbe J."/>
            <person name="Badalamenti J.P."/>
            <person name="Herman A."/>
            <person name="Mangelson H."/>
            <person name="Liachko I."/>
            <person name="Sullivan S."/>
            <person name="Sone E.D."/>
            <person name="Koren S."/>
            <person name="Silverstein K.A.T."/>
            <person name="Beckman K.B."/>
            <person name="Gohl D.M."/>
        </authorList>
    </citation>
    <scope>NUCLEOTIDE SEQUENCE</scope>
    <source>
        <strain evidence="9">Duluth1</strain>
        <tissue evidence="9">Whole animal</tissue>
    </source>
</reference>
<evidence type="ECO:0000259" key="7">
    <source>
        <dbReference type="PROSITE" id="PS50055"/>
    </source>
</evidence>
<feature type="domain" description="Tyrosine specific protein phosphatases" evidence="8">
    <location>
        <begin position="467"/>
        <end position="541"/>
    </location>
</feature>
<dbReference type="EC" id="3.1.3.48" evidence="2"/>
<keyword evidence="3" id="KW-0378">Hydrolase</keyword>
<dbReference type="SMART" id="SM00404">
    <property type="entry name" value="PTPc_motif"/>
    <property type="match status" value="2"/>
</dbReference>
<dbReference type="Gene3D" id="3.90.190.10">
    <property type="entry name" value="Protein tyrosine phosphatase superfamily"/>
    <property type="match status" value="2"/>
</dbReference>
<dbReference type="PANTHER" id="PTHR19134">
    <property type="entry name" value="RECEPTOR-TYPE TYROSINE-PROTEIN PHOSPHATASE"/>
    <property type="match status" value="1"/>
</dbReference>
<feature type="region of interest" description="Disordered" evidence="6">
    <location>
        <begin position="316"/>
        <end position="339"/>
    </location>
</feature>
<proteinExistence type="inferred from homology"/>
<dbReference type="PROSITE" id="PS50055">
    <property type="entry name" value="TYR_PHOSPHATASE_PTP"/>
    <property type="match status" value="2"/>
</dbReference>
<organism evidence="9 10">
    <name type="scientific">Dreissena polymorpha</name>
    <name type="common">Zebra mussel</name>
    <name type="synonym">Mytilus polymorpha</name>
    <dbReference type="NCBI Taxonomy" id="45954"/>
    <lineage>
        <taxon>Eukaryota</taxon>
        <taxon>Metazoa</taxon>
        <taxon>Spiralia</taxon>
        <taxon>Lophotrochozoa</taxon>
        <taxon>Mollusca</taxon>
        <taxon>Bivalvia</taxon>
        <taxon>Autobranchia</taxon>
        <taxon>Heteroconchia</taxon>
        <taxon>Euheterodonta</taxon>
        <taxon>Imparidentia</taxon>
        <taxon>Neoheterodontei</taxon>
        <taxon>Myida</taxon>
        <taxon>Dreissenoidea</taxon>
        <taxon>Dreissenidae</taxon>
        <taxon>Dreissena</taxon>
    </lineage>
</organism>
<dbReference type="SMART" id="SM00194">
    <property type="entry name" value="PTPc"/>
    <property type="match status" value="2"/>
</dbReference>
<feature type="compositionally biased region" description="Basic and acidic residues" evidence="6">
    <location>
        <begin position="321"/>
        <end position="335"/>
    </location>
</feature>
<dbReference type="EMBL" id="JAIWYP010000014">
    <property type="protein sequence ID" value="KAH3713279.1"/>
    <property type="molecule type" value="Genomic_DNA"/>
</dbReference>
<sequence>MDFVKSKPFEYFEEEFDKFPYGLTRSYDVARRTENLVKNRYQGIYAYDETRVEVKGGGSDYINANFIDGYKKRKAYIASLGPMAKQMGDFSVFWNMIWQQKVETVVMVTNLDEEGMTKCEKYWPEIGATKLYGQVSVHMMTEEVFAEFTLRTLKIAKGKSNRTLHHLHFTAWPDRGIPEDVTAILELRYRVLKQQKQLEGPILVHCSAGIGRTGTYIALDILVHEGEAEGAVEIHGCVLNMRRNRVNMVQTAEQYEFLHKALAHALTMESAPISVHQFQMHATSMDQSAKQKLFKQLVSFANNLSNAEMKAVKRNTTLTNKNREGADIPSDENRPRLYLPGRSDTSDYINAVYMDSFKVKRRHIATQSPLSGTVQDFLTLIFQENCTVIVSFHDLITDKVGVFYPADNQVLVVGDFEVTTDRKVDKRDNWVLRTLSLKYKKDGREKAVTHIQYTDWLQGSNVPTSPASFIHVTQFVGQLADASSGPIVLHCLDGAKHCGLFCTVSNLLEKIELEQEVSVVNEVRRVQTRRRKAIANIEQFNFCYECVLQQIGS</sequence>
<dbReference type="PANTHER" id="PTHR19134:SF562">
    <property type="entry name" value="PROTEIN-TYROSINE-PHOSPHATASE"/>
    <property type="match status" value="1"/>
</dbReference>
<dbReference type="Proteomes" id="UP000828390">
    <property type="component" value="Unassembled WGS sequence"/>
</dbReference>
<evidence type="ECO:0000256" key="3">
    <source>
        <dbReference type="ARBA" id="ARBA00022801"/>
    </source>
</evidence>